<keyword evidence="5" id="KW-1185">Reference proteome</keyword>
<dbReference type="KEGG" id="skr:BRX40_21165"/>
<organism evidence="2 5">
    <name type="scientific">Sphingomonas koreensis</name>
    <dbReference type="NCBI Taxonomy" id="93064"/>
    <lineage>
        <taxon>Bacteria</taxon>
        <taxon>Pseudomonadati</taxon>
        <taxon>Pseudomonadota</taxon>
        <taxon>Alphaproteobacteria</taxon>
        <taxon>Sphingomonadales</taxon>
        <taxon>Sphingomonadaceae</taxon>
        <taxon>Sphingomonas</taxon>
    </lineage>
</organism>
<evidence type="ECO:0000313" key="7">
    <source>
        <dbReference type="Proteomes" id="UP000287746"/>
    </source>
</evidence>
<feature type="region of interest" description="Disordered" evidence="1">
    <location>
        <begin position="131"/>
        <end position="160"/>
    </location>
</feature>
<gene>
    <name evidence="2" type="ORF">BRX40_21165</name>
    <name evidence="3" type="ORF">CA257_03755</name>
    <name evidence="4" type="ORF">DAH66_10920</name>
</gene>
<dbReference type="EMBL" id="QQWO01000002">
    <property type="protein sequence ID" value="RSV07115.1"/>
    <property type="molecule type" value="Genomic_DNA"/>
</dbReference>
<dbReference type="AlphaFoldDB" id="A0A1L6JGJ9"/>
<reference evidence="2" key="1">
    <citation type="submission" date="2016-12" db="EMBL/GenBank/DDBJ databases">
        <title>Whole genome sequencing of Sphingomonas koreensis.</title>
        <authorList>
            <person name="Conlan S."/>
            <person name="Thomas P.J."/>
            <person name="Mullikin J."/>
            <person name="Palmore T.N."/>
            <person name="Frank K.M."/>
            <person name="Segre J.A."/>
        </authorList>
    </citation>
    <scope>NUCLEOTIDE SEQUENCE</scope>
    <source>
        <strain evidence="2">ABOJV</strain>
    </source>
</reference>
<reference evidence="6 7" key="3">
    <citation type="submission" date="2018-07" db="EMBL/GenBank/DDBJ databases">
        <title>Genomic and Epidemiologic Investigation of an Indolent Hospital Outbreak.</title>
        <authorList>
            <person name="Johnson R.C."/>
            <person name="Deming C."/>
            <person name="Conlan S."/>
            <person name="Zellmer C.J."/>
            <person name="Michelin A.V."/>
            <person name="Lee-Lin S."/>
            <person name="Thomas P.J."/>
            <person name="Park M."/>
            <person name="Weingarten R.A."/>
            <person name="Less J."/>
            <person name="Dekker J.P."/>
            <person name="Frank K.M."/>
            <person name="Musser K.A."/>
            <person name="Mcquiston J.R."/>
            <person name="Henderson D.K."/>
            <person name="Lau A.F."/>
            <person name="Palmore T.N."/>
            <person name="Segre J.A."/>
        </authorList>
    </citation>
    <scope>NUCLEOTIDE SEQUENCE [LARGE SCALE GENOMIC DNA]</scope>
    <source>
        <strain evidence="4 7">SK-CDC1_0717</strain>
        <strain evidence="3 6">SK-NIH.Env10_0317</strain>
    </source>
</reference>
<dbReference type="Proteomes" id="UP000287746">
    <property type="component" value="Unassembled WGS sequence"/>
</dbReference>
<name>A0A1L6JGJ9_9SPHN</name>
<evidence type="ECO:0000313" key="4">
    <source>
        <dbReference type="EMBL" id="RSY85567.1"/>
    </source>
</evidence>
<protein>
    <submittedName>
        <fullName evidence="3">DUF2958 domain-containing protein</fullName>
    </submittedName>
</protein>
<sequence length="160" mass="16394">MKLLTSALRTALQVNAAAHAERSGQGNERAHDPVPVVKFFNPMGPATWLATELDADGDTLFGLADLGFGCPELGYFSLSEIAALRLPFGLGIERDIGFATTAPLSVWAEAARGAGSILAAQAVVRAIEAAARSARPSPHGDGAASAPDPDPLPPGNPLDG</sequence>
<proteinExistence type="predicted"/>
<dbReference type="Proteomes" id="UP000286681">
    <property type="component" value="Unassembled WGS sequence"/>
</dbReference>
<dbReference type="OrthoDB" id="1070337at2"/>
<feature type="compositionally biased region" description="Pro residues" evidence="1">
    <location>
        <begin position="148"/>
        <end position="160"/>
    </location>
</feature>
<dbReference type="EMBL" id="CP018820">
    <property type="protein sequence ID" value="APR54600.1"/>
    <property type="molecule type" value="Genomic_DNA"/>
</dbReference>
<reference evidence="5" key="2">
    <citation type="submission" date="2016-12" db="EMBL/GenBank/DDBJ databases">
        <title>Whole genome sequencing of Sphingomonas sp. ABOJV.</title>
        <authorList>
            <person name="Conlan S."/>
            <person name="Thomas P.J."/>
            <person name="Mullikin J."/>
            <person name="Palmore T.N."/>
            <person name="Frank K.M."/>
            <person name="Segre J.A."/>
        </authorList>
    </citation>
    <scope>NUCLEOTIDE SEQUENCE [LARGE SCALE GENOMIC DNA]</scope>
    <source>
        <strain evidence="5">ABOJV</strain>
    </source>
</reference>
<evidence type="ECO:0000313" key="5">
    <source>
        <dbReference type="Proteomes" id="UP000185161"/>
    </source>
</evidence>
<feature type="compositionally biased region" description="Low complexity" evidence="1">
    <location>
        <begin position="131"/>
        <end position="147"/>
    </location>
</feature>
<dbReference type="GeneID" id="44135081"/>
<dbReference type="Proteomes" id="UP000185161">
    <property type="component" value="Chromosome"/>
</dbReference>
<evidence type="ECO:0000313" key="6">
    <source>
        <dbReference type="Proteomes" id="UP000286681"/>
    </source>
</evidence>
<evidence type="ECO:0000313" key="3">
    <source>
        <dbReference type="EMBL" id="RSV07115.1"/>
    </source>
</evidence>
<dbReference type="RefSeq" id="WP_066573247.1">
    <property type="nucleotide sequence ID" value="NZ_CP018820.1"/>
</dbReference>
<accession>A0A1L6JGJ9</accession>
<evidence type="ECO:0000313" key="2">
    <source>
        <dbReference type="EMBL" id="APR54600.1"/>
    </source>
</evidence>
<dbReference type="STRING" id="93064.BRX40_21165"/>
<dbReference type="EMBL" id="QQYZ01000008">
    <property type="protein sequence ID" value="RSY85567.1"/>
    <property type="molecule type" value="Genomic_DNA"/>
</dbReference>
<dbReference type="InterPro" id="IPR021341">
    <property type="entry name" value="DUF2958"/>
</dbReference>
<dbReference type="Pfam" id="PF11171">
    <property type="entry name" value="DUF2958"/>
    <property type="match status" value="1"/>
</dbReference>
<evidence type="ECO:0000256" key="1">
    <source>
        <dbReference type="SAM" id="MobiDB-lite"/>
    </source>
</evidence>